<reference evidence="3 4" key="1">
    <citation type="submission" date="2018-06" db="EMBL/GenBank/DDBJ databases">
        <title>Natronomonas sp. F16-60 a new haloarchaeon isolated from a solar saltern of Isla Cristina, Huelva, Spain.</title>
        <authorList>
            <person name="Duran-Viseras A."/>
            <person name="Sanchez-Porro C."/>
            <person name="Ventosa A."/>
        </authorList>
    </citation>
    <scope>NUCLEOTIDE SEQUENCE [LARGE SCALE GENOMIC DNA]</scope>
    <source>
        <strain evidence="3 4">F16-60</strain>
    </source>
</reference>
<organism evidence="3 4">
    <name type="scientific">Haloglomus irregulare</name>
    <dbReference type="NCBI Taxonomy" id="2234134"/>
    <lineage>
        <taxon>Archaea</taxon>
        <taxon>Methanobacteriati</taxon>
        <taxon>Methanobacteriota</taxon>
        <taxon>Stenosarchaea group</taxon>
        <taxon>Halobacteria</taxon>
        <taxon>Halobacteriales</taxon>
        <taxon>Natronomonadaceae</taxon>
        <taxon>Haloglomus</taxon>
    </lineage>
</organism>
<keyword evidence="2" id="KW-0472">Membrane</keyword>
<keyword evidence="2" id="KW-0812">Transmembrane</keyword>
<dbReference type="PANTHER" id="PTHR35340">
    <property type="entry name" value="PQQ ENZYME REPEAT PROTEIN-RELATED"/>
    <property type="match status" value="1"/>
</dbReference>
<keyword evidence="4" id="KW-1185">Reference proteome</keyword>
<dbReference type="GO" id="GO:0004062">
    <property type="term" value="F:aryl sulfotransferase activity"/>
    <property type="evidence" value="ECO:0007669"/>
    <property type="project" value="InterPro"/>
</dbReference>
<dbReference type="InParanoid" id="A0A554MX83"/>
<proteinExistence type="predicted"/>
<dbReference type="PANTHER" id="PTHR35340:SF5">
    <property type="entry name" value="ASST-DOMAIN-CONTAINING PROTEIN"/>
    <property type="match status" value="1"/>
</dbReference>
<dbReference type="InterPro" id="IPR011042">
    <property type="entry name" value="6-blade_b-propeller_TolB-like"/>
</dbReference>
<dbReference type="RefSeq" id="WP_144263126.1">
    <property type="nucleotide sequence ID" value="NZ_QMDX01000013.1"/>
</dbReference>
<keyword evidence="2" id="KW-1133">Transmembrane helix</keyword>
<feature type="region of interest" description="Disordered" evidence="1">
    <location>
        <begin position="367"/>
        <end position="397"/>
    </location>
</feature>
<evidence type="ECO:0000313" key="4">
    <source>
        <dbReference type="Proteomes" id="UP000319894"/>
    </source>
</evidence>
<protein>
    <submittedName>
        <fullName evidence="3">Arylsulfotransferase</fullName>
    </submittedName>
</protein>
<accession>A0A554MX83</accession>
<gene>
    <name evidence="3" type="ORF">DP107_15890</name>
</gene>
<dbReference type="InterPro" id="IPR010262">
    <property type="entry name" value="Arylsulfotransferase_bact"/>
</dbReference>
<feature type="transmembrane region" description="Helical" evidence="2">
    <location>
        <begin position="431"/>
        <end position="453"/>
    </location>
</feature>
<dbReference type="Gene3D" id="2.120.10.30">
    <property type="entry name" value="TolB, C-terminal domain"/>
    <property type="match status" value="1"/>
</dbReference>
<evidence type="ECO:0000256" key="1">
    <source>
        <dbReference type="SAM" id="MobiDB-lite"/>
    </source>
</evidence>
<dbReference type="OrthoDB" id="306371at2157"/>
<keyword evidence="3" id="KW-0808">Transferase</keyword>
<dbReference type="EMBL" id="QMDX01000013">
    <property type="protein sequence ID" value="TSD09390.1"/>
    <property type="molecule type" value="Genomic_DNA"/>
</dbReference>
<evidence type="ECO:0000313" key="3">
    <source>
        <dbReference type="EMBL" id="TSD09390.1"/>
    </source>
</evidence>
<dbReference type="Proteomes" id="UP000319894">
    <property type="component" value="Unassembled WGS sequence"/>
</dbReference>
<dbReference type="Pfam" id="PF05935">
    <property type="entry name" value="Arylsulfotrans"/>
    <property type="match status" value="1"/>
</dbReference>
<dbReference type="AlphaFoldDB" id="A0A554MX83"/>
<comment type="caution">
    <text evidence="3">The sequence shown here is derived from an EMBL/GenBank/DDBJ whole genome shotgun (WGS) entry which is preliminary data.</text>
</comment>
<sequence>MDSSVPDRLRGRLTGARRRLAESRAWRARAVLAVVCLLLLAPTVVSAASDPGTRLGPGTVDRPAEETTYVSVQGFHFKGVGNAKKPARVVAADGDADGEELISGVDNDLPVQARWFYDADPLPNGNLLVTSTNPSGTVVFSYDPDTDEVAWSERFDFTDTHDVDRINGDQLLVANMREYEDGVANDRVLVYDRGNESVVWEWRFRDHYANDTEGGFNTDWTHVNDVDKVGDGRYLVSPRNFDQVIVINRSTDEIEYRLGSDGNHSRLFEQHNPDFFLDESGTPTVLVADSENDRVVEYAHRNGSWERVWSVGGFNWPRDADRLPNGNTLVTDSLNHRAVEVTPQGEIVWEFYAAWAPYDAERGAPGSNGPSMAALGEAGSHTVTGGAGTGPASQETFPDWLRRNTADTPVASLGAEVAASYSHVTPFLRPVWMSSWALLGVFLLVPLLLAWGAGEVVYQRRRILEAVQGLSSGGTPEERL</sequence>
<dbReference type="InterPro" id="IPR053143">
    <property type="entry name" value="Arylsulfate_ST"/>
</dbReference>
<evidence type="ECO:0000256" key="2">
    <source>
        <dbReference type="SAM" id="Phobius"/>
    </source>
</evidence>
<name>A0A554MX83_9EURY</name>
<dbReference type="SUPFAM" id="SSF75011">
    <property type="entry name" value="3-carboxy-cis,cis-mucoante lactonizing enzyme"/>
    <property type="match status" value="1"/>
</dbReference>